<dbReference type="InterPro" id="IPR000073">
    <property type="entry name" value="AB_hydrolase_1"/>
</dbReference>
<dbReference type="Gene3D" id="3.40.50.1820">
    <property type="entry name" value="alpha/beta hydrolase"/>
    <property type="match status" value="1"/>
</dbReference>
<dbReference type="InterPro" id="IPR029058">
    <property type="entry name" value="AB_hydrolase_fold"/>
</dbReference>
<evidence type="ECO:0000259" key="2">
    <source>
        <dbReference type="Pfam" id="PF00561"/>
    </source>
</evidence>
<dbReference type="InterPro" id="IPR050471">
    <property type="entry name" value="AB_hydrolase"/>
</dbReference>
<reference evidence="3" key="1">
    <citation type="submission" date="2024-02" db="EMBL/GenBank/DDBJ databases">
        <authorList>
            <consortium name="ELIXIR-Norway"/>
            <consortium name="Elixir Norway"/>
        </authorList>
    </citation>
    <scope>NUCLEOTIDE SEQUENCE</scope>
</reference>
<dbReference type="EMBL" id="OZ019911">
    <property type="protein sequence ID" value="CAK9212859.1"/>
    <property type="molecule type" value="Genomic_DNA"/>
</dbReference>
<evidence type="ECO:0000256" key="1">
    <source>
        <dbReference type="SAM" id="MobiDB-lite"/>
    </source>
</evidence>
<protein>
    <recommendedName>
        <fullName evidence="2">AB hydrolase-1 domain-containing protein</fullName>
    </recommendedName>
</protein>
<dbReference type="PANTHER" id="PTHR43433">
    <property type="entry name" value="HYDROLASE, ALPHA/BETA FOLD FAMILY PROTEIN"/>
    <property type="match status" value="1"/>
</dbReference>
<name>A0ABP0U8I4_9BRYO</name>
<feature type="domain" description="AB hydrolase-1" evidence="2">
    <location>
        <begin position="92"/>
        <end position="313"/>
    </location>
</feature>
<sequence length="424" mass="47503">MPFCDVGEYTSDVDGAGIDMKTGLEEGCSVQLHYQLFGHGTTKVLLIPGVSATYEAWGPQLLALCGTVESNEEEETKRRSRRRDFMPHSSSGTGVQVCAFDNRGVGRSSAPKRKKSYTTLTMAKDALALMDHLGWNNTHVVGHSMGGMIACKLGAIAPERVVSLALISTTGGGYECLPKIDKTMISIAWRFLRAKTPEERAHVDLDTHYTKEYLDTLVDEEYRRAILYREYVKNLSSTGLQPKHGLDGQFNACWYHHVKSHEIDRIRSAGISVAVIHGRGDIVAQIQHAQKLANKLHPVASMTELTGGHMVTHQNAHEVNKVLLELIRSERVHVHTPYYCNSKVLHDVHSLEIWQKHHGTSITNKDGDSGFVGFVAAGVEGIDGFFPDWFSLLHVFPTLYWPLSWAKYYFSLQRTHYLFICTHR</sequence>
<accession>A0ABP0U8I4</accession>
<keyword evidence="4" id="KW-1185">Reference proteome</keyword>
<dbReference type="Pfam" id="PF00561">
    <property type="entry name" value="Abhydrolase_1"/>
    <property type="match status" value="1"/>
</dbReference>
<proteinExistence type="predicted"/>
<evidence type="ECO:0000313" key="3">
    <source>
        <dbReference type="EMBL" id="CAK9212859.1"/>
    </source>
</evidence>
<organism evidence="3 4">
    <name type="scientific">Sphagnum troendelagicum</name>
    <dbReference type="NCBI Taxonomy" id="128251"/>
    <lineage>
        <taxon>Eukaryota</taxon>
        <taxon>Viridiplantae</taxon>
        <taxon>Streptophyta</taxon>
        <taxon>Embryophyta</taxon>
        <taxon>Bryophyta</taxon>
        <taxon>Sphagnophytina</taxon>
        <taxon>Sphagnopsida</taxon>
        <taxon>Sphagnales</taxon>
        <taxon>Sphagnaceae</taxon>
        <taxon>Sphagnum</taxon>
    </lineage>
</organism>
<dbReference type="PANTHER" id="PTHR43433:SF5">
    <property type="entry name" value="AB HYDROLASE-1 DOMAIN-CONTAINING PROTEIN"/>
    <property type="match status" value="1"/>
</dbReference>
<dbReference type="PRINTS" id="PR00111">
    <property type="entry name" value="ABHYDROLASE"/>
</dbReference>
<gene>
    <name evidence="3" type="ORF">CSSPTR1EN2_LOCUS11447</name>
</gene>
<dbReference type="Proteomes" id="UP001497512">
    <property type="component" value="Chromosome 19"/>
</dbReference>
<dbReference type="SUPFAM" id="SSF53474">
    <property type="entry name" value="alpha/beta-Hydrolases"/>
    <property type="match status" value="1"/>
</dbReference>
<evidence type="ECO:0000313" key="4">
    <source>
        <dbReference type="Proteomes" id="UP001497512"/>
    </source>
</evidence>
<feature type="region of interest" description="Disordered" evidence="1">
    <location>
        <begin position="68"/>
        <end position="96"/>
    </location>
</feature>